<organism evidence="1 2">
    <name type="scientific">Araneus ventricosus</name>
    <name type="common">Orbweaver spider</name>
    <name type="synonym">Epeira ventricosa</name>
    <dbReference type="NCBI Taxonomy" id="182803"/>
    <lineage>
        <taxon>Eukaryota</taxon>
        <taxon>Metazoa</taxon>
        <taxon>Ecdysozoa</taxon>
        <taxon>Arthropoda</taxon>
        <taxon>Chelicerata</taxon>
        <taxon>Arachnida</taxon>
        <taxon>Araneae</taxon>
        <taxon>Araneomorphae</taxon>
        <taxon>Entelegynae</taxon>
        <taxon>Araneoidea</taxon>
        <taxon>Araneidae</taxon>
        <taxon>Araneus</taxon>
    </lineage>
</organism>
<dbReference type="Proteomes" id="UP000499080">
    <property type="component" value="Unassembled WGS sequence"/>
</dbReference>
<proteinExistence type="predicted"/>
<protein>
    <submittedName>
        <fullName evidence="1">Uncharacterized protein</fullName>
    </submittedName>
</protein>
<reference evidence="1 2" key="1">
    <citation type="journal article" date="2019" name="Sci. Rep.">
        <title>Orb-weaving spider Araneus ventricosus genome elucidates the spidroin gene catalogue.</title>
        <authorList>
            <person name="Kono N."/>
            <person name="Nakamura H."/>
            <person name="Ohtoshi R."/>
            <person name="Moran D.A.P."/>
            <person name="Shinohara A."/>
            <person name="Yoshida Y."/>
            <person name="Fujiwara M."/>
            <person name="Mori M."/>
            <person name="Tomita M."/>
            <person name="Arakawa K."/>
        </authorList>
    </citation>
    <scope>NUCLEOTIDE SEQUENCE [LARGE SCALE GENOMIC DNA]</scope>
</reference>
<dbReference type="EMBL" id="BGPR01009592">
    <property type="protein sequence ID" value="GBN41038.1"/>
    <property type="molecule type" value="Genomic_DNA"/>
</dbReference>
<gene>
    <name evidence="1" type="ORF">AVEN_97494_1</name>
</gene>
<dbReference type="AlphaFoldDB" id="A0A4Y2NNE4"/>
<keyword evidence="2" id="KW-1185">Reference proteome</keyword>
<name>A0A4Y2NNE4_ARAVE</name>
<comment type="caution">
    <text evidence="1">The sequence shown here is derived from an EMBL/GenBank/DDBJ whole genome shotgun (WGS) entry which is preliminary data.</text>
</comment>
<evidence type="ECO:0000313" key="2">
    <source>
        <dbReference type="Proteomes" id="UP000499080"/>
    </source>
</evidence>
<accession>A0A4Y2NNE4</accession>
<sequence length="82" mass="9334">MLRLWPHIDKIRYSCSGLVCKFNKEGRDIHPLTLNTSQFGEVIGILAQDLDMSLEPGKPNQSWSVVRKFRDWGASSSVFLVI</sequence>
<evidence type="ECO:0000313" key="1">
    <source>
        <dbReference type="EMBL" id="GBN41038.1"/>
    </source>
</evidence>